<dbReference type="eggNOG" id="COG2198">
    <property type="taxonomic scope" value="Bacteria"/>
</dbReference>
<reference evidence="3" key="2">
    <citation type="submission" date="2015-04" db="EMBL/GenBank/DDBJ databases">
        <title>A butyrogenic pathway from the amino acid lysine in a human gut commensal.</title>
        <authorList>
            <person name="de Vos W.M."/>
            <person name="Bui N.T.P."/>
            <person name="Plugge C.M."/>
            <person name="Ritari J."/>
        </authorList>
    </citation>
    <scope>NUCLEOTIDE SEQUENCE [LARGE SCALE GENOMIC DNA]</scope>
    <source>
        <strain evidence="3">AF211</strain>
    </source>
</reference>
<feature type="domain" description="HPt" evidence="1">
    <location>
        <begin position="42"/>
        <end position="105"/>
    </location>
</feature>
<dbReference type="Pfam" id="PF01627">
    <property type="entry name" value="Hpt"/>
    <property type="match status" value="1"/>
</dbReference>
<dbReference type="Gene3D" id="1.20.120.160">
    <property type="entry name" value="HPT domain"/>
    <property type="match status" value="1"/>
</dbReference>
<dbReference type="KEGG" id="ibu:IB211_01822c"/>
<gene>
    <name evidence="2" type="ORF">IB211_01822c</name>
</gene>
<keyword evidence="3" id="KW-1185">Reference proteome</keyword>
<evidence type="ECO:0000313" key="2">
    <source>
        <dbReference type="EMBL" id="ALP94213.1"/>
    </source>
</evidence>
<dbReference type="InterPro" id="IPR036641">
    <property type="entry name" value="HPT_dom_sf"/>
</dbReference>
<dbReference type="GO" id="GO:0000160">
    <property type="term" value="P:phosphorelay signal transduction system"/>
    <property type="evidence" value="ECO:0007669"/>
    <property type="project" value="InterPro"/>
</dbReference>
<proteinExistence type="predicted"/>
<organism evidence="2 3">
    <name type="scientific">Intestinimonas butyriciproducens</name>
    <dbReference type="NCBI Taxonomy" id="1297617"/>
    <lineage>
        <taxon>Bacteria</taxon>
        <taxon>Bacillati</taxon>
        <taxon>Bacillota</taxon>
        <taxon>Clostridia</taxon>
        <taxon>Eubacteriales</taxon>
        <taxon>Intestinimonas</taxon>
    </lineage>
</organism>
<evidence type="ECO:0000313" key="3">
    <source>
        <dbReference type="Proteomes" id="UP000064844"/>
    </source>
</evidence>
<evidence type="ECO:0000259" key="1">
    <source>
        <dbReference type="Pfam" id="PF01627"/>
    </source>
</evidence>
<dbReference type="Proteomes" id="UP000064844">
    <property type="component" value="Chromosome"/>
</dbReference>
<dbReference type="RefSeq" id="WP_242857315.1">
    <property type="nucleotide sequence ID" value="NZ_CP011307.1"/>
</dbReference>
<dbReference type="SUPFAM" id="SSF47226">
    <property type="entry name" value="Histidine-containing phosphotransfer domain, HPT domain"/>
    <property type="match status" value="1"/>
</dbReference>
<protein>
    <recommendedName>
        <fullName evidence="1">HPt domain-containing protein</fullName>
    </recommendedName>
</protein>
<reference evidence="2 3" key="1">
    <citation type="journal article" date="2015" name="Nat. Commun.">
        <title>Production of butyrate from lysine and the Amadori product fructoselysine by a human gut commensal.</title>
        <authorList>
            <person name="Bui T.P."/>
            <person name="Ritari J."/>
            <person name="Boeren S."/>
            <person name="de Waard P."/>
            <person name="Plugge C.M."/>
            <person name="de Vos W.M."/>
        </authorList>
    </citation>
    <scope>NUCLEOTIDE SEQUENCE [LARGE SCALE GENOMIC DNA]</scope>
    <source>
        <strain evidence="2 3">AF211</strain>
    </source>
</reference>
<name>A0A0S2W4G1_9FIRM</name>
<accession>A0A0S2W4G1</accession>
<dbReference type="STRING" id="1297617.IB211_01822c"/>
<sequence>MMTLEVCYAEMGADYVEVLERLRDERLIRRYVLRFPDDPSYDALCRAMSGGRLEEAFLAAHTLKGITQSLGFGGLCASASALTEALRNGARAEADRLLQSVTADYRRTVDSILRFQGEDGVGGTAEDIQAARNSGMDNTSQSRWT</sequence>
<dbReference type="AlphaFoldDB" id="A0A0S2W4G1"/>
<dbReference type="InterPro" id="IPR008207">
    <property type="entry name" value="Sig_transdc_His_kin_Hpt_dom"/>
</dbReference>
<dbReference type="EMBL" id="CP011307">
    <property type="protein sequence ID" value="ALP94213.1"/>
    <property type="molecule type" value="Genomic_DNA"/>
</dbReference>